<organism evidence="1 2">
    <name type="scientific">Aphis craccivora</name>
    <name type="common">Cowpea aphid</name>
    <dbReference type="NCBI Taxonomy" id="307492"/>
    <lineage>
        <taxon>Eukaryota</taxon>
        <taxon>Metazoa</taxon>
        <taxon>Ecdysozoa</taxon>
        <taxon>Arthropoda</taxon>
        <taxon>Hexapoda</taxon>
        <taxon>Insecta</taxon>
        <taxon>Pterygota</taxon>
        <taxon>Neoptera</taxon>
        <taxon>Paraneoptera</taxon>
        <taxon>Hemiptera</taxon>
        <taxon>Sternorrhyncha</taxon>
        <taxon>Aphidomorpha</taxon>
        <taxon>Aphidoidea</taxon>
        <taxon>Aphididae</taxon>
        <taxon>Aphidini</taxon>
        <taxon>Aphis</taxon>
        <taxon>Aphis</taxon>
    </lineage>
</organism>
<proteinExistence type="predicted"/>
<feature type="non-terminal residue" evidence="1">
    <location>
        <position position="36"/>
    </location>
</feature>
<evidence type="ECO:0000313" key="1">
    <source>
        <dbReference type="EMBL" id="KAF0757542.1"/>
    </source>
</evidence>
<reference evidence="1 2" key="1">
    <citation type="submission" date="2019-08" db="EMBL/GenBank/DDBJ databases">
        <title>Whole genome of Aphis craccivora.</title>
        <authorList>
            <person name="Voronova N.V."/>
            <person name="Shulinski R.S."/>
            <person name="Bandarenka Y.V."/>
            <person name="Zhorov D.G."/>
            <person name="Warner D."/>
        </authorList>
    </citation>
    <scope>NUCLEOTIDE SEQUENCE [LARGE SCALE GENOMIC DNA]</scope>
    <source>
        <strain evidence="1">180601</strain>
        <tissue evidence="1">Whole Body</tissue>
    </source>
</reference>
<evidence type="ECO:0000313" key="2">
    <source>
        <dbReference type="Proteomes" id="UP000478052"/>
    </source>
</evidence>
<dbReference type="OrthoDB" id="6629168at2759"/>
<dbReference type="Proteomes" id="UP000478052">
    <property type="component" value="Unassembled WGS sequence"/>
</dbReference>
<gene>
    <name evidence="1" type="ORF">FWK35_00026069</name>
</gene>
<name>A0A6G0YKM2_APHCR</name>
<dbReference type="AlphaFoldDB" id="A0A6G0YKM2"/>
<protein>
    <submittedName>
        <fullName evidence="1">Uncharacterized protein</fullName>
    </submittedName>
</protein>
<accession>A0A6G0YKM2</accession>
<sequence>MDDFNASLTLDEEQKQYALLCVQEHRKTYPNCKKKI</sequence>
<dbReference type="EMBL" id="VUJU01003544">
    <property type="protein sequence ID" value="KAF0757542.1"/>
    <property type="molecule type" value="Genomic_DNA"/>
</dbReference>
<comment type="caution">
    <text evidence="1">The sequence shown here is derived from an EMBL/GenBank/DDBJ whole genome shotgun (WGS) entry which is preliminary data.</text>
</comment>
<keyword evidence="2" id="KW-1185">Reference proteome</keyword>